<sequence>MKSWLSMAFQTIKVFVIFTGCTILFYYGIMWLNEEYQDYHRYDEPKGAAVKVSASGTDEDRSLLDRLILFYLNGE</sequence>
<gene>
    <name evidence="2" type="ORF">AF332_10265</name>
</gene>
<dbReference type="OrthoDB" id="2691647at2"/>
<dbReference type="STRING" id="1459.AF332_10265"/>
<evidence type="ECO:0000313" key="2">
    <source>
        <dbReference type="EMBL" id="KON87160.1"/>
    </source>
</evidence>
<keyword evidence="1" id="KW-0472">Membrane</keyword>
<proteinExistence type="predicted"/>
<name>A0A0M0GB80_SPOGL</name>
<evidence type="ECO:0000256" key="1">
    <source>
        <dbReference type="SAM" id="Phobius"/>
    </source>
</evidence>
<dbReference type="RefSeq" id="WP_053434506.1">
    <property type="nucleotide sequence ID" value="NZ_LGUF01000007.1"/>
</dbReference>
<dbReference type="PATRIC" id="fig|1459.3.peg.2187"/>
<dbReference type="EMBL" id="LGUF01000007">
    <property type="protein sequence ID" value="KON87160.1"/>
    <property type="molecule type" value="Genomic_DNA"/>
</dbReference>
<protein>
    <submittedName>
        <fullName evidence="2">Membrane protein</fullName>
    </submittedName>
</protein>
<keyword evidence="1" id="KW-1133">Transmembrane helix</keyword>
<dbReference type="Pfam" id="PF14004">
    <property type="entry name" value="DUF4227"/>
    <property type="match status" value="1"/>
</dbReference>
<keyword evidence="3" id="KW-1185">Reference proteome</keyword>
<accession>A0A0M0GB80</accession>
<reference evidence="3" key="1">
    <citation type="submission" date="2015-07" db="EMBL/GenBank/DDBJ databases">
        <title>Fjat-10036 dsm4.</title>
        <authorList>
            <person name="Liu B."/>
            <person name="Wang J."/>
            <person name="Zhu Y."/>
            <person name="Liu G."/>
            <person name="Chen Q."/>
            <person name="Chen Z."/>
            <person name="Lan J."/>
            <person name="Che J."/>
            <person name="Ge C."/>
            <person name="Shi H."/>
            <person name="Pan Z."/>
            <person name="Liu X."/>
        </authorList>
    </citation>
    <scope>NUCLEOTIDE SEQUENCE [LARGE SCALE GENOMIC DNA]</scope>
    <source>
        <strain evidence="3">DSM 4</strain>
    </source>
</reference>
<keyword evidence="1" id="KW-0812">Transmembrane</keyword>
<comment type="caution">
    <text evidence="2">The sequence shown here is derived from an EMBL/GenBank/DDBJ whole genome shotgun (WGS) entry which is preliminary data.</text>
</comment>
<evidence type="ECO:0000313" key="3">
    <source>
        <dbReference type="Proteomes" id="UP000037109"/>
    </source>
</evidence>
<organism evidence="2 3">
    <name type="scientific">Sporosarcina globispora</name>
    <name type="common">Bacillus globisporus</name>
    <dbReference type="NCBI Taxonomy" id="1459"/>
    <lineage>
        <taxon>Bacteria</taxon>
        <taxon>Bacillati</taxon>
        <taxon>Bacillota</taxon>
        <taxon>Bacilli</taxon>
        <taxon>Bacillales</taxon>
        <taxon>Caryophanaceae</taxon>
        <taxon>Sporosarcina</taxon>
    </lineage>
</organism>
<feature type="transmembrane region" description="Helical" evidence="1">
    <location>
        <begin position="12"/>
        <end position="32"/>
    </location>
</feature>
<dbReference type="AlphaFoldDB" id="A0A0M0GB80"/>
<dbReference type="Proteomes" id="UP000037109">
    <property type="component" value="Unassembled WGS sequence"/>
</dbReference>
<dbReference type="InterPro" id="IPR025321">
    <property type="entry name" value="DUF4227"/>
</dbReference>